<keyword evidence="2 3" id="KW-0413">Isomerase</keyword>
<dbReference type="GO" id="GO:0009073">
    <property type="term" value="P:aromatic amino acid family biosynthetic process"/>
    <property type="evidence" value="ECO:0007669"/>
    <property type="project" value="UniProtKB-UniRule"/>
</dbReference>
<evidence type="ECO:0000313" key="3">
    <source>
        <dbReference type="EMBL" id="MBO8443114.1"/>
    </source>
</evidence>
<comment type="catalytic activity">
    <reaction evidence="2">
        <text>chorismate = prephenate</text>
        <dbReference type="Rhea" id="RHEA:13897"/>
        <dbReference type="ChEBI" id="CHEBI:29748"/>
        <dbReference type="ChEBI" id="CHEBI:29934"/>
        <dbReference type="EC" id="5.4.99.5"/>
    </reaction>
</comment>
<sequence length="121" mass="13554">MKNTFAIRGATTVEMDSPAQVDEAVCELFDRVLEENSLAVEDIAFILLSQTHDIRTRNAATSLRKTGRVDDVPLFCVQEAEVNGMMERVVRILVLVGRPPEGEAHMIYLRRASGLRPDLKK</sequence>
<dbReference type="EMBL" id="JADIMU010000031">
    <property type="protein sequence ID" value="MBO8443114.1"/>
    <property type="molecule type" value="Genomic_DNA"/>
</dbReference>
<dbReference type="Gene3D" id="3.30.1330.40">
    <property type="entry name" value="RutC-like"/>
    <property type="match status" value="1"/>
</dbReference>
<keyword evidence="2" id="KW-0028">Amino-acid biosynthesis</keyword>
<comment type="caution">
    <text evidence="3">The sequence shown here is derived from an EMBL/GenBank/DDBJ whole genome shotgun (WGS) entry which is preliminary data.</text>
</comment>
<dbReference type="PANTHER" id="PTHR21164">
    <property type="entry name" value="CHORISMATE MUTASE"/>
    <property type="match status" value="1"/>
</dbReference>
<accession>A0A9D9H9P9</accession>
<reference evidence="3" key="1">
    <citation type="submission" date="2020-10" db="EMBL/GenBank/DDBJ databases">
        <authorList>
            <person name="Gilroy R."/>
        </authorList>
    </citation>
    <scope>NUCLEOTIDE SEQUENCE</scope>
    <source>
        <strain evidence="3">11167</strain>
    </source>
</reference>
<dbReference type="InterPro" id="IPR008243">
    <property type="entry name" value="Chorismate_mutase_AroH"/>
</dbReference>
<reference evidence="3" key="2">
    <citation type="journal article" date="2021" name="PeerJ">
        <title>Extensive microbial diversity within the chicken gut microbiome revealed by metagenomics and culture.</title>
        <authorList>
            <person name="Gilroy R."/>
            <person name="Ravi A."/>
            <person name="Getino M."/>
            <person name="Pursley I."/>
            <person name="Horton D.L."/>
            <person name="Alikhan N.F."/>
            <person name="Baker D."/>
            <person name="Gharbi K."/>
            <person name="Hall N."/>
            <person name="Watson M."/>
            <person name="Adriaenssens E.M."/>
            <person name="Foster-Nyarko E."/>
            <person name="Jarju S."/>
            <person name="Secka A."/>
            <person name="Antonio M."/>
            <person name="Oren A."/>
            <person name="Chaudhuri R.R."/>
            <person name="La Ragione R."/>
            <person name="Hildebrand F."/>
            <person name="Pallen M.J."/>
        </authorList>
    </citation>
    <scope>NUCLEOTIDE SEQUENCE</scope>
    <source>
        <strain evidence="3">11167</strain>
    </source>
</reference>
<dbReference type="NCBIfam" id="TIGR01796">
    <property type="entry name" value="CM_mono_aroH"/>
    <property type="match status" value="1"/>
</dbReference>
<dbReference type="EC" id="5.4.99.5" evidence="1 2"/>
<dbReference type="PROSITE" id="PS51167">
    <property type="entry name" value="CHORISMATE_MUT_1"/>
    <property type="match status" value="1"/>
</dbReference>
<dbReference type="AlphaFoldDB" id="A0A9D9H9P9"/>
<dbReference type="SUPFAM" id="SSF55298">
    <property type="entry name" value="YjgF-like"/>
    <property type="match status" value="1"/>
</dbReference>
<name>A0A9D9H9P9_9SPIR</name>
<gene>
    <name evidence="3" type="primary">aroH</name>
    <name evidence="3" type="ORF">IAC42_05080</name>
</gene>
<dbReference type="Pfam" id="PF07736">
    <property type="entry name" value="CM_1"/>
    <property type="match status" value="1"/>
</dbReference>
<dbReference type="GO" id="GO:0008652">
    <property type="term" value="P:amino acid biosynthetic process"/>
    <property type="evidence" value="ECO:0007669"/>
    <property type="project" value="UniProtKB-UniRule"/>
</dbReference>
<evidence type="ECO:0000256" key="1">
    <source>
        <dbReference type="NCBIfam" id="TIGR01796"/>
    </source>
</evidence>
<dbReference type="InterPro" id="IPR035959">
    <property type="entry name" value="RutC-like_sf"/>
</dbReference>
<keyword evidence="2" id="KW-0057">Aromatic amino acid biosynthesis</keyword>
<organism evidence="3 4">
    <name type="scientific">Candidatus Aphodenecus pullistercoris</name>
    <dbReference type="NCBI Taxonomy" id="2840669"/>
    <lineage>
        <taxon>Bacteria</taxon>
        <taxon>Pseudomonadati</taxon>
        <taxon>Spirochaetota</taxon>
        <taxon>Spirochaetia</taxon>
        <taxon>Spirochaetales</taxon>
        <taxon>Candidatus Aphodenecus</taxon>
    </lineage>
</organism>
<dbReference type="GO" id="GO:0004106">
    <property type="term" value="F:chorismate mutase activity"/>
    <property type="evidence" value="ECO:0007669"/>
    <property type="project" value="UniProtKB-UniRule"/>
</dbReference>
<proteinExistence type="predicted"/>
<evidence type="ECO:0000256" key="2">
    <source>
        <dbReference type="PROSITE-ProRule" id="PRU00514"/>
    </source>
</evidence>
<protein>
    <recommendedName>
        <fullName evidence="1 2">chorismate mutase</fullName>
        <ecNumber evidence="1 2">5.4.99.5</ecNumber>
    </recommendedName>
</protein>
<dbReference type="Proteomes" id="UP000823633">
    <property type="component" value="Unassembled WGS sequence"/>
</dbReference>
<dbReference type="GO" id="GO:0046417">
    <property type="term" value="P:chorismate metabolic process"/>
    <property type="evidence" value="ECO:0007669"/>
    <property type="project" value="TreeGrafter"/>
</dbReference>
<evidence type="ECO:0000313" key="4">
    <source>
        <dbReference type="Proteomes" id="UP000823633"/>
    </source>
</evidence>
<dbReference type="PANTHER" id="PTHR21164:SF0">
    <property type="entry name" value="CHORISMATE MUTASE AROH"/>
    <property type="match status" value="1"/>
</dbReference>